<dbReference type="AlphaFoldDB" id="A0A4U6XBB6"/>
<feature type="compositionally biased region" description="Acidic residues" evidence="1">
    <location>
        <begin position="323"/>
        <end position="334"/>
    </location>
</feature>
<evidence type="ECO:0000256" key="1">
    <source>
        <dbReference type="SAM" id="MobiDB-lite"/>
    </source>
</evidence>
<reference evidence="2 3" key="1">
    <citation type="journal article" date="2019" name="PLoS ONE">
        <title>Comparative genome analysis indicates high evolutionary potential of pathogenicity genes in Colletotrichum tanaceti.</title>
        <authorList>
            <person name="Lelwala R.V."/>
            <person name="Korhonen P.K."/>
            <person name="Young N.D."/>
            <person name="Scott J.B."/>
            <person name="Ades P.A."/>
            <person name="Gasser R.B."/>
            <person name="Taylor P.W.J."/>
        </authorList>
    </citation>
    <scope>NUCLEOTIDE SEQUENCE [LARGE SCALE GENOMIC DNA]</scope>
    <source>
        <strain evidence="2">BRIP57314</strain>
    </source>
</reference>
<organism evidence="2 3">
    <name type="scientific">Colletotrichum tanaceti</name>
    <dbReference type="NCBI Taxonomy" id="1306861"/>
    <lineage>
        <taxon>Eukaryota</taxon>
        <taxon>Fungi</taxon>
        <taxon>Dikarya</taxon>
        <taxon>Ascomycota</taxon>
        <taxon>Pezizomycotina</taxon>
        <taxon>Sordariomycetes</taxon>
        <taxon>Hypocreomycetidae</taxon>
        <taxon>Glomerellales</taxon>
        <taxon>Glomerellaceae</taxon>
        <taxon>Colletotrichum</taxon>
        <taxon>Colletotrichum destructivum species complex</taxon>
    </lineage>
</organism>
<feature type="compositionally biased region" description="Basic and acidic residues" evidence="1">
    <location>
        <begin position="1"/>
        <end position="19"/>
    </location>
</feature>
<feature type="compositionally biased region" description="Acidic residues" evidence="1">
    <location>
        <begin position="242"/>
        <end position="253"/>
    </location>
</feature>
<sequence>MSGADETHTKGAKEDEQTRPDALGAPQDAPALVRQKVLGEQLDEGGEDEQAGREGVHGADEDQAERRVRAVEAVGGEADGLADRGGAAVGEGHHPRLQAALGPGDGGDARAEGEALKGLVEGDGDEEHDELVADGDAEGHADEDGVEEDADLEHHALQDVFLVLLRGGEDEGAVGVDARDGAALLVDALREPLVVGPRGGLRPRLRLLVRGRCRRRRWRRGREDRVVRDVLVGHVAGGLEDHLDDGDEEDAGEGDGAGHGRVVLDPEGAEARVAEEGEGGREEVDEGGGEEDAGAEVADGEEEGPRDADGGHGGGDERQGAGEEGDGEDDEEGADVERPACLDATRNEATASGLLRAEMMAEQPRTDRIQLTQPQRAERAGTEAAQRRGVWSSPPCTFMFRGWKPGGDGWC</sequence>
<feature type="region of interest" description="Disordered" evidence="1">
    <location>
        <begin position="1"/>
        <end position="113"/>
    </location>
</feature>
<feature type="compositionally biased region" description="Basic and acidic residues" evidence="1">
    <location>
        <begin position="50"/>
        <end position="70"/>
    </location>
</feature>
<feature type="compositionally biased region" description="Basic and acidic residues" evidence="1">
    <location>
        <begin position="303"/>
        <end position="321"/>
    </location>
</feature>
<dbReference type="EMBL" id="PJEX01000211">
    <property type="protein sequence ID" value="TKW52990.1"/>
    <property type="molecule type" value="Genomic_DNA"/>
</dbReference>
<keyword evidence="3" id="KW-1185">Reference proteome</keyword>
<feature type="region of interest" description="Disordered" evidence="1">
    <location>
        <begin position="238"/>
        <end position="349"/>
    </location>
</feature>
<name>A0A4U6XBB6_9PEZI</name>
<accession>A0A4U6XBB6</accession>
<comment type="caution">
    <text evidence="2">The sequence shown here is derived from an EMBL/GenBank/DDBJ whole genome shotgun (WGS) entry which is preliminary data.</text>
</comment>
<dbReference type="Proteomes" id="UP000310108">
    <property type="component" value="Unassembled WGS sequence"/>
</dbReference>
<gene>
    <name evidence="2" type="ORF">CTA1_12511</name>
</gene>
<feature type="compositionally biased region" description="Basic and acidic residues" evidence="1">
    <location>
        <begin position="256"/>
        <end position="282"/>
    </location>
</feature>
<evidence type="ECO:0000313" key="3">
    <source>
        <dbReference type="Proteomes" id="UP000310108"/>
    </source>
</evidence>
<proteinExistence type="predicted"/>
<feature type="region of interest" description="Disordered" evidence="1">
    <location>
        <begin position="362"/>
        <end position="393"/>
    </location>
</feature>
<feature type="compositionally biased region" description="Acidic residues" evidence="1">
    <location>
        <begin position="283"/>
        <end position="302"/>
    </location>
</feature>
<evidence type="ECO:0000313" key="2">
    <source>
        <dbReference type="EMBL" id="TKW52990.1"/>
    </source>
</evidence>
<protein>
    <submittedName>
        <fullName evidence="2">Uncharacterized protein</fullName>
    </submittedName>
</protein>